<dbReference type="Proteomes" id="UP000234254">
    <property type="component" value="Unassembled WGS sequence"/>
</dbReference>
<dbReference type="InterPro" id="IPR046623">
    <property type="entry name" value="DUF6536"/>
</dbReference>
<dbReference type="AlphaFoldDB" id="A0A2I1DDJ1"/>
<dbReference type="PANTHER" id="PTHR35395:SF1">
    <property type="entry name" value="DUF6536 DOMAIN-CONTAINING PROTEIN"/>
    <property type="match status" value="1"/>
</dbReference>
<keyword evidence="2" id="KW-1133">Transmembrane helix</keyword>
<dbReference type="RefSeq" id="XP_024696515.1">
    <property type="nucleotide sequence ID" value="XM_024834719.1"/>
</dbReference>
<keyword evidence="2" id="KW-0472">Membrane</keyword>
<feature type="transmembrane region" description="Helical" evidence="2">
    <location>
        <begin position="531"/>
        <end position="551"/>
    </location>
</feature>
<dbReference type="GeneID" id="36542243"/>
<sequence length="729" mass="80608">MRKESKGSRISDWTFIPSSWLPQIKYSDVSKESPLSDIRKERPTSSLSSSTNILPVPKTLRQDTYEDGREWIRGALLCTCAAGAILSLNIILTVIATALGLSKHGGSFQAINVYEGSCPMASNWATGLHALINVLSTFLLAASNYVMQCLGAPSRADVDRAHRKRRWLDIGTFSVRNLSVLNNKQRILWGLLLVTSTPIHMVYNSVIYSTVSALDYAILLVPDDLASNEPLAAADDNFERGFFNTVGTSAADIQTEMFNGTYRDVEAQECLDAYNTEFNSDLGTLIAVTNRHFFHNTTVLKARIDSGLFSGTMDTPSWAANITFKHGKDPIYPNQLGIGGDPIASLSFPEIPVSRCMIKQRRSLCQLTYSPAIAVVVIVSNMIKVVCMYLTARTSRTHLLLTVGDAISSFLAKPDQVTQGQRNTMRPSDGSRSSSIVPGPGQQEDQYFVPGGRKKWYRAVSTKRWMMALTFFAFCALLSVVLFLLAFRLVGSLSAAWDLGFGKFNGNNKITSPGIRENTLSLVLLTNTPQLALSILYFLFNGILTSMLAAAEFNNYAVRRRPLRVSWPKGEQRSTYYLSLPYRYSVPLISISAALHWLLSQSIFFVNIVAYDVHDEPVVGESVRGCGYSPFPMFIILLTSGILFIIFYILSTRWFKSPMPLAAEKSASISAACHPPPDDCDAALKPVMWGYKVWQDECDVDSLSTSSRTGLSETLHTCYTFTSKEVVAC</sequence>
<keyword evidence="5" id="KW-1185">Reference proteome</keyword>
<dbReference type="PANTHER" id="PTHR35395">
    <property type="entry name" value="DUF6536 DOMAIN-CONTAINING PROTEIN"/>
    <property type="match status" value="1"/>
</dbReference>
<evidence type="ECO:0000313" key="5">
    <source>
        <dbReference type="Proteomes" id="UP000234254"/>
    </source>
</evidence>
<protein>
    <recommendedName>
        <fullName evidence="3">DUF6536 domain-containing protein</fullName>
    </recommendedName>
</protein>
<evidence type="ECO:0000313" key="4">
    <source>
        <dbReference type="EMBL" id="PKY07921.1"/>
    </source>
</evidence>
<feature type="region of interest" description="Disordered" evidence="1">
    <location>
        <begin position="417"/>
        <end position="446"/>
    </location>
</feature>
<feature type="transmembrane region" description="Helical" evidence="2">
    <location>
        <begin position="121"/>
        <end position="146"/>
    </location>
</feature>
<evidence type="ECO:0000256" key="1">
    <source>
        <dbReference type="SAM" id="MobiDB-lite"/>
    </source>
</evidence>
<evidence type="ECO:0000256" key="2">
    <source>
        <dbReference type="SAM" id="Phobius"/>
    </source>
</evidence>
<proteinExistence type="predicted"/>
<feature type="transmembrane region" description="Helical" evidence="2">
    <location>
        <begin position="369"/>
        <end position="392"/>
    </location>
</feature>
<feature type="domain" description="DUF6536" evidence="3">
    <location>
        <begin position="71"/>
        <end position="225"/>
    </location>
</feature>
<organism evidence="4 5">
    <name type="scientific">Aspergillus campestris (strain IBT 28561)</name>
    <dbReference type="NCBI Taxonomy" id="1392248"/>
    <lineage>
        <taxon>Eukaryota</taxon>
        <taxon>Fungi</taxon>
        <taxon>Dikarya</taxon>
        <taxon>Ascomycota</taxon>
        <taxon>Pezizomycotina</taxon>
        <taxon>Eurotiomycetes</taxon>
        <taxon>Eurotiomycetidae</taxon>
        <taxon>Eurotiales</taxon>
        <taxon>Aspergillaceae</taxon>
        <taxon>Aspergillus</taxon>
        <taxon>Aspergillus subgen. Circumdati</taxon>
    </lineage>
</organism>
<feature type="transmembrane region" description="Helical" evidence="2">
    <location>
        <begin position="75"/>
        <end position="101"/>
    </location>
</feature>
<dbReference type="EMBL" id="MSFM01000001">
    <property type="protein sequence ID" value="PKY07921.1"/>
    <property type="molecule type" value="Genomic_DNA"/>
</dbReference>
<keyword evidence="2" id="KW-0812">Transmembrane</keyword>
<accession>A0A2I1DDJ1</accession>
<name>A0A2I1DDJ1_ASPC2</name>
<dbReference type="VEuPathDB" id="FungiDB:P168DRAFT_261947"/>
<comment type="caution">
    <text evidence="4">The sequence shown here is derived from an EMBL/GenBank/DDBJ whole genome shotgun (WGS) entry which is preliminary data.</text>
</comment>
<feature type="transmembrane region" description="Helical" evidence="2">
    <location>
        <begin position="631"/>
        <end position="650"/>
    </location>
</feature>
<feature type="compositionally biased region" description="Polar residues" evidence="1">
    <location>
        <begin position="417"/>
        <end position="436"/>
    </location>
</feature>
<dbReference type="OrthoDB" id="5429634at2759"/>
<evidence type="ECO:0000259" key="3">
    <source>
        <dbReference type="Pfam" id="PF20163"/>
    </source>
</evidence>
<feature type="transmembrane region" description="Helical" evidence="2">
    <location>
        <begin position="588"/>
        <end position="611"/>
    </location>
</feature>
<reference evidence="4" key="1">
    <citation type="submission" date="2016-12" db="EMBL/GenBank/DDBJ databases">
        <title>The genomes of Aspergillus section Nigri reveals drivers in fungal speciation.</title>
        <authorList>
            <consortium name="DOE Joint Genome Institute"/>
            <person name="Vesth T.C."/>
            <person name="Nybo J."/>
            <person name="Theobald S."/>
            <person name="Brandl J."/>
            <person name="Frisvad J.C."/>
            <person name="Nielsen K.F."/>
            <person name="Lyhne E.K."/>
            <person name="Kogle M.E."/>
            <person name="Kuo A."/>
            <person name="Riley R."/>
            <person name="Clum A."/>
            <person name="Nolan M."/>
            <person name="Lipzen A."/>
            <person name="Salamov A."/>
            <person name="Henrissat B."/>
            <person name="Wiebenga A."/>
            <person name="De vries R.P."/>
            <person name="Grigoriev I.V."/>
            <person name="Mortensen U.H."/>
            <person name="Andersen M.R."/>
            <person name="Baker S.E."/>
        </authorList>
    </citation>
    <scope>NUCLEOTIDE SEQUENCE</scope>
    <source>
        <strain evidence="4">IBT 28561</strain>
    </source>
</reference>
<feature type="transmembrane region" description="Helical" evidence="2">
    <location>
        <begin position="465"/>
        <end position="487"/>
    </location>
</feature>
<gene>
    <name evidence="4" type="ORF">P168DRAFT_261947</name>
</gene>
<feature type="transmembrane region" description="Helical" evidence="2">
    <location>
        <begin position="186"/>
        <end position="203"/>
    </location>
</feature>
<dbReference type="Pfam" id="PF20163">
    <property type="entry name" value="DUF6536"/>
    <property type="match status" value="1"/>
</dbReference>